<evidence type="ECO:0000256" key="1">
    <source>
        <dbReference type="SAM" id="MobiDB-lite"/>
    </source>
</evidence>
<dbReference type="Proteomes" id="UP001141806">
    <property type="component" value="Unassembled WGS sequence"/>
</dbReference>
<name>A0A9Q0R066_9MAGN</name>
<evidence type="ECO:0000313" key="2">
    <source>
        <dbReference type="EMBL" id="KAJ4978090.1"/>
    </source>
</evidence>
<evidence type="ECO:0000313" key="3">
    <source>
        <dbReference type="Proteomes" id="UP001141806"/>
    </source>
</evidence>
<gene>
    <name evidence="2" type="ORF">NE237_008870</name>
</gene>
<accession>A0A9Q0R066</accession>
<feature type="region of interest" description="Disordered" evidence="1">
    <location>
        <begin position="1"/>
        <end position="35"/>
    </location>
</feature>
<dbReference type="EMBL" id="JAMYWD010000002">
    <property type="protein sequence ID" value="KAJ4978090.1"/>
    <property type="molecule type" value="Genomic_DNA"/>
</dbReference>
<protein>
    <submittedName>
        <fullName evidence="2">Uncharacterized protein</fullName>
    </submittedName>
</protein>
<sequence length="137" mass="15016">MQPQTHHPLSCHSGCRHAAPPHPITKSTNPSENLHPLFPPNSVLLELTAVSRSSRTAWASGFSTPHLSPPFCRKASLLPPSKKPLAFQASNRTASSSPPSWNPCAVDRRYRFSFLTRVSTSDCEGYIIGIILVLFNV</sequence>
<proteinExistence type="predicted"/>
<reference evidence="2" key="1">
    <citation type="journal article" date="2023" name="Plant J.">
        <title>The genome of the king protea, Protea cynaroides.</title>
        <authorList>
            <person name="Chang J."/>
            <person name="Duong T.A."/>
            <person name="Schoeman C."/>
            <person name="Ma X."/>
            <person name="Roodt D."/>
            <person name="Barker N."/>
            <person name="Li Z."/>
            <person name="Van de Peer Y."/>
            <person name="Mizrachi E."/>
        </authorList>
    </citation>
    <scope>NUCLEOTIDE SEQUENCE</scope>
    <source>
        <tissue evidence="2">Young leaves</tissue>
    </source>
</reference>
<comment type="caution">
    <text evidence="2">The sequence shown here is derived from an EMBL/GenBank/DDBJ whole genome shotgun (WGS) entry which is preliminary data.</text>
</comment>
<keyword evidence="3" id="KW-1185">Reference proteome</keyword>
<dbReference type="AlphaFoldDB" id="A0A9Q0R066"/>
<organism evidence="2 3">
    <name type="scientific">Protea cynaroides</name>
    <dbReference type="NCBI Taxonomy" id="273540"/>
    <lineage>
        <taxon>Eukaryota</taxon>
        <taxon>Viridiplantae</taxon>
        <taxon>Streptophyta</taxon>
        <taxon>Embryophyta</taxon>
        <taxon>Tracheophyta</taxon>
        <taxon>Spermatophyta</taxon>
        <taxon>Magnoliopsida</taxon>
        <taxon>Proteales</taxon>
        <taxon>Proteaceae</taxon>
        <taxon>Protea</taxon>
    </lineage>
</organism>